<feature type="region of interest" description="Disordered" evidence="13">
    <location>
        <begin position="217"/>
        <end position="264"/>
    </location>
</feature>
<reference evidence="15 16" key="1">
    <citation type="submission" date="2015-01" db="EMBL/GenBank/DDBJ databases">
        <title>The Genome Sequence of Exophiala oligosperma CBS72588.</title>
        <authorList>
            <consortium name="The Broad Institute Genomics Platform"/>
            <person name="Cuomo C."/>
            <person name="de Hoog S."/>
            <person name="Gorbushina A."/>
            <person name="Stielow B."/>
            <person name="Teixiera M."/>
            <person name="Abouelleil A."/>
            <person name="Chapman S.B."/>
            <person name="Priest M."/>
            <person name="Young S.K."/>
            <person name="Wortman J."/>
            <person name="Nusbaum C."/>
            <person name="Birren B."/>
        </authorList>
    </citation>
    <scope>NUCLEOTIDE SEQUENCE [LARGE SCALE GENOMIC DNA]</scope>
    <source>
        <strain evidence="15 16">CBS 72588</strain>
    </source>
</reference>
<keyword evidence="9" id="KW-0694">RNA-binding</keyword>
<evidence type="ECO:0000256" key="3">
    <source>
        <dbReference type="ARBA" id="ARBA00009548"/>
    </source>
</evidence>
<dbReference type="VEuPathDB" id="FungiDB:PV06_04763"/>
<feature type="compositionally biased region" description="Polar residues" evidence="13">
    <location>
        <begin position="252"/>
        <end position="264"/>
    </location>
</feature>
<accession>A0A0D2DMJ4</accession>
<dbReference type="EMBL" id="KN847335">
    <property type="protein sequence ID" value="KIW43685.1"/>
    <property type="molecule type" value="Genomic_DNA"/>
</dbReference>
<evidence type="ECO:0000256" key="9">
    <source>
        <dbReference type="ARBA" id="ARBA00022884"/>
    </source>
</evidence>
<evidence type="ECO:0000256" key="5">
    <source>
        <dbReference type="ARBA" id="ARBA00022490"/>
    </source>
</evidence>
<keyword evidence="4" id="KW-0813">Transport</keyword>
<dbReference type="EMBL" id="KN847335">
    <property type="protein sequence ID" value="KIW43686.1"/>
    <property type="molecule type" value="Genomic_DNA"/>
</dbReference>
<feature type="compositionally biased region" description="Acidic residues" evidence="13">
    <location>
        <begin position="42"/>
        <end position="51"/>
    </location>
</feature>
<comment type="subcellular location">
    <subcellularLocation>
        <location evidence="2">Cytoplasm</location>
    </subcellularLocation>
    <subcellularLocation>
        <location evidence="1">Nucleus</location>
    </subcellularLocation>
</comment>
<evidence type="ECO:0000256" key="2">
    <source>
        <dbReference type="ARBA" id="ARBA00004496"/>
    </source>
</evidence>
<dbReference type="GO" id="GO:0006417">
    <property type="term" value="P:regulation of translation"/>
    <property type="evidence" value="ECO:0007669"/>
    <property type="project" value="UniProtKB-KW"/>
</dbReference>
<keyword evidence="12" id="KW-0539">Nucleus</keyword>
<dbReference type="GO" id="GO:0003729">
    <property type="term" value="F:mRNA binding"/>
    <property type="evidence" value="ECO:0007669"/>
    <property type="project" value="InterPro"/>
</dbReference>
<evidence type="ECO:0000256" key="7">
    <source>
        <dbReference type="ARBA" id="ARBA00022816"/>
    </source>
</evidence>
<dbReference type="GeneID" id="27356837"/>
<name>A0A0D2DMJ4_9EURO</name>
<keyword evidence="5" id="KW-0963">Cytoplasm</keyword>
<dbReference type="STRING" id="215243.A0A0D2DMJ4"/>
<feature type="compositionally biased region" description="Basic and acidic residues" evidence="13">
    <location>
        <begin position="76"/>
        <end position="90"/>
    </location>
</feature>
<dbReference type="AlphaFoldDB" id="A0A0D2DMJ4"/>
<evidence type="ECO:0000256" key="1">
    <source>
        <dbReference type="ARBA" id="ARBA00004123"/>
    </source>
</evidence>
<evidence type="ECO:0000256" key="13">
    <source>
        <dbReference type="SAM" id="MobiDB-lite"/>
    </source>
</evidence>
<dbReference type="PANTHER" id="PTHR46837:SF5">
    <property type="entry name" value="PROTEIN MLN51 HOMOLOG"/>
    <property type="match status" value="1"/>
</dbReference>
<gene>
    <name evidence="15" type="ORF">PV06_04763</name>
</gene>
<keyword evidence="7" id="KW-0509">mRNA transport</keyword>
<evidence type="ECO:0000313" key="15">
    <source>
        <dbReference type="EMBL" id="KIW43685.1"/>
    </source>
</evidence>
<proteinExistence type="inferred from homology"/>
<evidence type="ECO:0000256" key="4">
    <source>
        <dbReference type="ARBA" id="ARBA00022448"/>
    </source>
</evidence>
<dbReference type="GO" id="GO:0008380">
    <property type="term" value="P:RNA splicing"/>
    <property type="evidence" value="ECO:0007669"/>
    <property type="project" value="UniProtKB-KW"/>
</dbReference>
<keyword evidence="8" id="KW-0810">Translation regulation</keyword>
<dbReference type="SMART" id="SM01044">
    <property type="entry name" value="Btz"/>
    <property type="match status" value="1"/>
</dbReference>
<comment type="similarity">
    <text evidence="3">Belongs to the CASC3 family.</text>
</comment>
<dbReference type="GO" id="GO:0051028">
    <property type="term" value="P:mRNA transport"/>
    <property type="evidence" value="ECO:0007669"/>
    <property type="project" value="UniProtKB-KW"/>
</dbReference>
<organism evidence="15 16">
    <name type="scientific">Exophiala oligosperma</name>
    <dbReference type="NCBI Taxonomy" id="215243"/>
    <lineage>
        <taxon>Eukaryota</taxon>
        <taxon>Fungi</taxon>
        <taxon>Dikarya</taxon>
        <taxon>Ascomycota</taxon>
        <taxon>Pezizomycotina</taxon>
        <taxon>Eurotiomycetes</taxon>
        <taxon>Chaetothyriomycetidae</taxon>
        <taxon>Chaetothyriales</taxon>
        <taxon>Herpotrichiellaceae</taxon>
        <taxon>Exophiala</taxon>
    </lineage>
</organism>
<dbReference type="InterPro" id="IPR044796">
    <property type="entry name" value="MLN51_plant"/>
</dbReference>
<keyword evidence="11" id="KW-0508">mRNA splicing</keyword>
<evidence type="ECO:0000256" key="11">
    <source>
        <dbReference type="ARBA" id="ARBA00023187"/>
    </source>
</evidence>
<keyword evidence="10" id="KW-0866">Nonsense-mediated mRNA decay</keyword>
<dbReference type="GO" id="GO:0000184">
    <property type="term" value="P:nuclear-transcribed mRNA catabolic process, nonsense-mediated decay"/>
    <property type="evidence" value="ECO:0007669"/>
    <property type="project" value="UniProtKB-KW"/>
</dbReference>
<feature type="domain" description="Btz" evidence="14">
    <location>
        <begin position="124"/>
        <end position="252"/>
    </location>
</feature>
<dbReference type="RefSeq" id="XP_016263902.1">
    <property type="nucleotide sequence ID" value="XM_016405696.1"/>
</dbReference>
<keyword evidence="16" id="KW-1185">Reference proteome</keyword>
<evidence type="ECO:0000313" key="16">
    <source>
        <dbReference type="Proteomes" id="UP000053342"/>
    </source>
</evidence>
<feature type="compositionally biased region" description="Basic and acidic residues" evidence="13">
    <location>
        <begin position="1"/>
        <end position="11"/>
    </location>
</feature>
<dbReference type="GO" id="GO:0005737">
    <property type="term" value="C:cytoplasm"/>
    <property type="evidence" value="ECO:0007669"/>
    <property type="project" value="UniProtKB-SubCell"/>
</dbReference>
<protein>
    <recommendedName>
        <fullName evidence="14">Btz domain-containing protein</fullName>
    </recommendedName>
</protein>
<evidence type="ECO:0000256" key="10">
    <source>
        <dbReference type="ARBA" id="ARBA00023161"/>
    </source>
</evidence>
<evidence type="ECO:0000256" key="6">
    <source>
        <dbReference type="ARBA" id="ARBA00022664"/>
    </source>
</evidence>
<evidence type="ECO:0000256" key="12">
    <source>
        <dbReference type="ARBA" id="ARBA00023242"/>
    </source>
</evidence>
<evidence type="ECO:0000259" key="14">
    <source>
        <dbReference type="SMART" id="SM01044"/>
    </source>
</evidence>
<dbReference type="Pfam" id="PF09405">
    <property type="entry name" value="Btz"/>
    <property type="match status" value="1"/>
</dbReference>
<feature type="compositionally biased region" description="Low complexity" evidence="13">
    <location>
        <begin position="234"/>
        <end position="245"/>
    </location>
</feature>
<evidence type="ECO:0000256" key="8">
    <source>
        <dbReference type="ARBA" id="ARBA00022845"/>
    </source>
</evidence>
<sequence>MPALRRKDLLSSRRRRPDEGEDDGSIAGDYVDSSSEGSAVSDGDDEAEAEGSESSGDEHESPKATVGKKTTITEHANQRSDLNEPQEPHPKTNGAFTTTAETQAILYGLGQVQDQQEMEQVHFDDLHARDEAISEASVTAPRAPRSETAAQRSFREHQEYIRQRNTNPAFVPNRGKFFLHDDRTSASNGALSRPFVRGRGRGYGPMNAGRGFGINEPTDRPWAHDLHEGHELGPSSVPSQTQPVPGARTSRARNSPATAPPNRSFSFTNVLGNVSVQISFPGMQQKKIVSNVVKKHHTLLPQHRPPLRRDKPVRVSIPDEPAKYVFPSTERSFIFIPRAMRPNQQGYYRGRGRGSFHGSRRPSIYGSVYTPSIAMSRKSSIGASTMRDGIRSPADSVISRMGASSMDFARPIVRMPSGVPTPSISRTGMPVVNGPMGVSVMPSNVPPPAFYGSHSTAIPMHQPRPQKAVSVADIESPASFSVKAPQQQQEYPFHQQVPAHMAASHAEERIPPAQQPVPGMAGTTPLSQIPEGAVFAQGFHPYPVMGGQGYFTTPYANGLIYYPGMGNNGSFNIPIAGPAMAPSFIPGSQAHPVNYMHAPGPADGGTGNNLMAHESNGMVYYYNNPPAYTPDSQGGFQPYPPATGHVMPMANGLPSQPLYYSGVSNGMFYPAQMG</sequence>
<dbReference type="GO" id="GO:0006397">
    <property type="term" value="P:mRNA processing"/>
    <property type="evidence" value="ECO:0007669"/>
    <property type="project" value="UniProtKB-KW"/>
</dbReference>
<dbReference type="HOGENOM" id="CLU_018142_0_0_1"/>
<dbReference type="InterPro" id="IPR018545">
    <property type="entry name" value="Btz_dom"/>
</dbReference>
<keyword evidence="6" id="KW-0507">mRNA processing</keyword>
<feature type="compositionally biased region" description="Basic and acidic residues" evidence="13">
    <location>
        <begin position="217"/>
        <end position="231"/>
    </location>
</feature>
<dbReference type="GO" id="GO:0035145">
    <property type="term" value="C:exon-exon junction complex"/>
    <property type="evidence" value="ECO:0007669"/>
    <property type="project" value="InterPro"/>
</dbReference>
<dbReference type="RefSeq" id="XP_016263901.1">
    <property type="nucleotide sequence ID" value="XM_016405695.1"/>
</dbReference>
<dbReference type="Proteomes" id="UP000053342">
    <property type="component" value="Unassembled WGS sequence"/>
</dbReference>
<feature type="region of interest" description="Disordered" evidence="13">
    <location>
        <begin position="1"/>
        <end position="95"/>
    </location>
</feature>
<dbReference type="OrthoDB" id="5413466at2759"/>
<dbReference type="PANTHER" id="PTHR46837">
    <property type="entry name" value="PROTEIN MLN51 HOMOLOG"/>
    <property type="match status" value="1"/>
</dbReference>